<evidence type="ECO:0000256" key="1">
    <source>
        <dbReference type="ARBA" id="ARBA00022630"/>
    </source>
</evidence>
<keyword evidence="2" id="KW-0274">FAD</keyword>
<evidence type="ECO:0000313" key="6">
    <source>
        <dbReference type="Proteomes" id="UP001139157"/>
    </source>
</evidence>
<protein>
    <submittedName>
        <fullName evidence="5">FAD-binding protein</fullName>
    </submittedName>
</protein>
<evidence type="ECO:0000259" key="4">
    <source>
        <dbReference type="PROSITE" id="PS51387"/>
    </source>
</evidence>
<dbReference type="GO" id="GO:0071949">
    <property type="term" value="F:FAD binding"/>
    <property type="evidence" value="ECO:0007669"/>
    <property type="project" value="InterPro"/>
</dbReference>
<comment type="caution">
    <text evidence="5">The sequence shown here is derived from an EMBL/GenBank/DDBJ whole genome shotgun (WGS) entry which is preliminary data.</text>
</comment>
<dbReference type="NCBIfam" id="TIGR01679">
    <property type="entry name" value="bact_FAD_ox"/>
    <property type="match status" value="1"/>
</dbReference>
<dbReference type="InterPro" id="IPR016164">
    <property type="entry name" value="FAD-linked_Oxase-like_C"/>
</dbReference>
<dbReference type="Gene3D" id="3.30.465.10">
    <property type="match status" value="1"/>
</dbReference>
<gene>
    <name evidence="5" type="ORF">NDR86_22950</name>
</gene>
<evidence type="ECO:0000313" key="5">
    <source>
        <dbReference type="EMBL" id="MCM6776349.1"/>
    </source>
</evidence>
<dbReference type="InterPro" id="IPR016166">
    <property type="entry name" value="FAD-bd_PCMH"/>
</dbReference>
<dbReference type="Proteomes" id="UP001139157">
    <property type="component" value="Unassembled WGS sequence"/>
</dbReference>
<dbReference type="InterPro" id="IPR007173">
    <property type="entry name" value="ALO_C"/>
</dbReference>
<dbReference type="PANTHER" id="PTHR43762">
    <property type="entry name" value="L-GULONOLACTONE OXIDASE"/>
    <property type="match status" value="1"/>
</dbReference>
<dbReference type="InterPro" id="IPR016169">
    <property type="entry name" value="FAD-bd_PCMH_sub2"/>
</dbReference>
<dbReference type="Gene3D" id="1.10.45.10">
    <property type="entry name" value="Vanillyl-alcohol Oxidase, Chain A, domain 4"/>
    <property type="match status" value="1"/>
</dbReference>
<dbReference type="GO" id="GO:0016020">
    <property type="term" value="C:membrane"/>
    <property type="evidence" value="ECO:0007669"/>
    <property type="project" value="InterPro"/>
</dbReference>
<dbReference type="SUPFAM" id="SSF55103">
    <property type="entry name" value="FAD-linked oxidases, C-terminal domain"/>
    <property type="match status" value="1"/>
</dbReference>
<dbReference type="SUPFAM" id="SSF56176">
    <property type="entry name" value="FAD-binding/transporter-associated domain-like"/>
    <property type="match status" value="1"/>
</dbReference>
<dbReference type="GO" id="GO:0080049">
    <property type="term" value="F:L-gulono-1,4-lactone dehydrogenase activity"/>
    <property type="evidence" value="ECO:0007669"/>
    <property type="project" value="TreeGrafter"/>
</dbReference>
<reference evidence="5" key="1">
    <citation type="submission" date="2022-06" db="EMBL/GenBank/DDBJ databases">
        <title>Novel species in genus nocardia.</title>
        <authorList>
            <person name="Li F."/>
        </authorList>
    </citation>
    <scope>NUCLEOTIDE SEQUENCE</scope>
    <source>
        <strain evidence="5">CDC141</strain>
    </source>
</reference>
<keyword evidence="6" id="KW-1185">Reference proteome</keyword>
<dbReference type="PANTHER" id="PTHR43762:SF1">
    <property type="entry name" value="D-ARABINONO-1,4-LACTONE OXIDASE"/>
    <property type="match status" value="1"/>
</dbReference>
<name>A0A9X2IZ41_9NOCA</name>
<accession>A0A9X2IZ41</accession>
<dbReference type="InterPro" id="IPR016171">
    <property type="entry name" value="Vanillyl_alc_oxidase_C-sub2"/>
</dbReference>
<sequence length="432" mass="48342">MTNSWVNWAGDQKCAPAEIASPRTPDEVAELLARAESAGQTVRVAGAGHSFTDTVLTDGMLLRLSELNRILQVDRASGLVRVEAGATLNELSNALHPMGLAFENLGDIDVQTIAGATATGTHGTGSKLQNLSAALHSVELMLADGSRVELNESSDPDGWRAARVSVGALGVVTAVTLKLVPSFVLEGIERPVPVEEVLTDLDSYVEDNEHFEFYMFAHSPLAMTKRNNRVGLPEQPRGKAVDWFADILMSNHTFDALCRLSRRRPNLIPWIHRGAAYAGSYRRQVDRSYRVFASPRLLRFTEMEYAIPREHAVEAIRAIKEIGQRFDSPMPTEVRFVASDDAFLSPAGGRETCYIAVHQYRGMDYEPYFRACEAIFDRFDGRPHWGKRHFQTAATLRGRYPQWDRFHEVRRRFDPKGRFANPYVERVLGPLD</sequence>
<dbReference type="Gene3D" id="3.30.70.2520">
    <property type="match status" value="1"/>
</dbReference>
<dbReference type="AlphaFoldDB" id="A0A9X2IZ41"/>
<organism evidence="5 6">
    <name type="scientific">Nocardia pulmonis</name>
    <dbReference type="NCBI Taxonomy" id="2951408"/>
    <lineage>
        <taxon>Bacteria</taxon>
        <taxon>Bacillati</taxon>
        <taxon>Actinomycetota</taxon>
        <taxon>Actinomycetes</taxon>
        <taxon>Mycobacteriales</taxon>
        <taxon>Nocardiaceae</taxon>
        <taxon>Nocardia</taxon>
    </lineage>
</organism>
<dbReference type="Gene3D" id="3.30.43.10">
    <property type="entry name" value="Uridine Diphospho-n-acetylenolpyruvylglucosamine Reductase, domain 2"/>
    <property type="match status" value="1"/>
</dbReference>
<dbReference type="Pfam" id="PF04030">
    <property type="entry name" value="ALO"/>
    <property type="match status" value="1"/>
</dbReference>
<dbReference type="InterPro" id="IPR010031">
    <property type="entry name" value="FAD_lactone_oxidase-like"/>
</dbReference>
<keyword evidence="1" id="KW-0285">Flavoprotein</keyword>
<dbReference type="PROSITE" id="PS51387">
    <property type="entry name" value="FAD_PCMH"/>
    <property type="match status" value="1"/>
</dbReference>
<dbReference type="InterPro" id="IPR006094">
    <property type="entry name" value="Oxid_FAD_bind_N"/>
</dbReference>
<dbReference type="Pfam" id="PF01565">
    <property type="entry name" value="FAD_binding_4"/>
    <property type="match status" value="1"/>
</dbReference>
<dbReference type="EMBL" id="JAMRXG010000010">
    <property type="protein sequence ID" value="MCM6776349.1"/>
    <property type="molecule type" value="Genomic_DNA"/>
</dbReference>
<evidence type="ECO:0000256" key="2">
    <source>
        <dbReference type="ARBA" id="ARBA00022827"/>
    </source>
</evidence>
<proteinExistence type="predicted"/>
<dbReference type="RefSeq" id="WP_251914658.1">
    <property type="nucleotide sequence ID" value="NZ_JAMRXG010000010.1"/>
</dbReference>
<evidence type="ECO:0000256" key="3">
    <source>
        <dbReference type="ARBA" id="ARBA00023002"/>
    </source>
</evidence>
<keyword evidence="3" id="KW-0560">Oxidoreductase</keyword>
<feature type="domain" description="FAD-binding PCMH-type" evidence="4">
    <location>
        <begin position="12"/>
        <end position="182"/>
    </location>
</feature>
<dbReference type="InterPro" id="IPR036318">
    <property type="entry name" value="FAD-bd_PCMH-like_sf"/>
</dbReference>
<dbReference type="InterPro" id="IPR016167">
    <property type="entry name" value="FAD-bd_PCMH_sub1"/>
</dbReference>
<dbReference type="GO" id="GO:0003885">
    <property type="term" value="F:D-arabinono-1,4-lactone oxidase activity"/>
    <property type="evidence" value="ECO:0007669"/>
    <property type="project" value="InterPro"/>
</dbReference>
<dbReference type="PIRSF" id="PIRSF000136">
    <property type="entry name" value="LGO_GLO"/>
    <property type="match status" value="1"/>
</dbReference>